<reference evidence="1 2" key="2">
    <citation type="journal article" date="2022" name="Mol. Ecol. Resour.">
        <title>The genomes of chicory, endive, great burdock and yacon provide insights into Asteraceae paleo-polyploidization history and plant inulin production.</title>
        <authorList>
            <person name="Fan W."/>
            <person name="Wang S."/>
            <person name="Wang H."/>
            <person name="Wang A."/>
            <person name="Jiang F."/>
            <person name="Liu H."/>
            <person name="Zhao H."/>
            <person name="Xu D."/>
            <person name="Zhang Y."/>
        </authorList>
    </citation>
    <scope>NUCLEOTIDE SEQUENCE [LARGE SCALE GENOMIC DNA]</scope>
    <source>
        <strain evidence="2">cv. Punajuju</strain>
        <tissue evidence="1">Leaves</tissue>
    </source>
</reference>
<proteinExistence type="predicted"/>
<name>A0ACB9GGT2_CICIN</name>
<dbReference type="Proteomes" id="UP001055811">
    <property type="component" value="Linkage Group LG02"/>
</dbReference>
<dbReference type="EMBL" id="CM042010">
    <property type="protein sequence ID" value="KAI3782597.1"/>
    <property type="molecule type" value="Genomic_DNA"/>
</dbReference>
<reference evidence="2" key="1">
    <citation type="journal article" date="2022" name="Mol. Ecol. Resour.">
        <title>The genomes of chicory, endive, great burdock and yacon provide insights into Asteraceae palaeo-polyploidization history and plant inulin production.</title>
        <authorList>
            <person name="Fan W."/>
            <person name="Wang S."/>
            <person name="Wang H."/>
            <person name="Wang A."/>
            <person name="Jiang F."/>
            <person name="Liu H."/>
            <person name="Zhao H."/>
            <person name="Xu D."/>
            <person name="Zhang Y."/>
        </authorList>
    </citation>
    <scope>NUCLEOTIDE SEQUENCE [LARGE SCALE GENOMIC DNA]</scope>
    <source>
        <strain evidence="2">cv. Punajuju</strain>
    </source>
</reference>
<evidence type="ECO:0000313" key="1">
    <source>
        <dbReference type="EMBL" id="KAI3782597.1"/>
    </source>
</evidence>
<organism evidence="1 2">
    <name type="scientific">Cichorium intybus</name>
    <name type="common">Chicory</name>
    <dbReference type="NCBI Taxonomy" id="13427"/>
    <lineage>
        <taxon>Eukaryota</taxon>
        <taxon>Viridiplantae</taxon>
        <taxon>Streptophyta</taxon>
        <taxon>Embryophyta</taxon>
        <taxon>Tracheophyta</taxon>
        <taxon>Spermatophyta</taxon>
        <taxon>Magnoliopsida</taxon>
        <taxon>eudicotyledons</taxon>
        <taxon>Gunneridae</taxon>
        <taxon>Pentapetalae</taxon>
        <taxon>asterids</taxon>
        <taxon>campanulids</taxon>
        <taxon>Asterales</taxon>
        <taxon>Asteraceae</taxon>
        <taxon>Cichorioideae</taxon>
        <taxon>Cichorieae</taxon>
        <taxon>Cichoriinae</taxon>
        <taxon>Cichorium</taxon>
    </lineage>
</organism>
<comment type="caution">
    <text evidence="1">The sequence shown here is derived from an EMBL/GenBank/DDBJ whole genome shotgun (WGS) entry which is preliminary data.</text>
</comment>
<accession>A0ACB9GGT2</accession>
<evidence type="ECO:0000313" key="2">
    <source>
        <dbReference type="Proteomes" id="UP001055811"/>
    </source>
</evidence>
<gene>
    <name evidence="1" type="ORF">L2E82_12648</name>
</gene>
<keyword evidence="2" id="KW-1185">Reference proteome</keyword>
<sequence>MRLNSGDFACESSQQAEFANKGSNGSPDPLVDGSLMGKVLQRSLQMRNMQRSWEESPEGKKMLQARMSLSAFKEKKRLLQAIAQNQVIIISGETISGKTTQLP</sequence>
<protein>
    <submittedName>
        <fullName evidence="1">Uncharacterized protein</fullName>
    </submittedName>
</protein>